<evidence type="ECO:0000256" key="2">
    <source>
        <dbReference type="ARBA" id="ARBA00006997"/>
    </source>
</evidence>
<protein>
    <recommendedName>
        <fullName evidence="3 11">Shikimate kinase</fullName>
        <shortName evidence="11">SK</shortName>
        <ecNumber evidence="3 11">2.7.1.71</ecNumber>
    </recommendedName>
</protein>
<comment type="cofactor">
    <cofactor evidence="11">
        <name>Mg(2+)</name>
        <dbReference type="ChEBI" id="CHEBI:18420"/>
    </cofactor>
    <text evidence="11">Binds 1 Mg(2+) ion per subunit.</text>
</comment>
<dbReference type="AlphaFoldDB" id="A0A239JFL6"/>
<dbReference type="Proteomes" id="UP000198284">
    <property type="component" value="Unassembled WGS sequence"/>
</dbReference>
<feature type="binding site" evidence="11">
    <location>
        <begin position="2"/>
        <end position="7"/>
    </location>
    <ligand>
        <name>ATP</name>
        <dbReference type="ChEBI" id="CHEBI:30616"/>
    </ligand>
</feature>
<evidence type="ECO:0000256" key="6">
    <source>
        <dbReference type="ARBA" id="ARBA00022741"/>
    </source>
</evidence>
<reference evidence="12 13" key="1">
    <citation type="submission" date="2017-06" db="EMBL/GenBank/DDBJ databases">
        <authorList>
            <person name="Kim H.J."/>
            <person name="Triplett B.A."/>
        </authorList>
    </citation>
    <scope>NUCLEOTIDE SEQUENCE [LARGE SCALE GENOMIC DNA]</scope>
    <source>
        <strain evidence="12 13">U15</strain>
    </source>
</reference>
<dbReference type="EMBL" id="FZOT01000012">
    <property type="protein sequence ID" value="SNT04599.1"/>
    <property type="molecule type" value="Genomic_DNA"/>
</dbReference>
<name>A0A239JFL6_9BURK</name>
<feature type="binding site" evidence="11">
    <location>
        <position position="6"/>
    </location>
    <ligand>
        <name>Mg(2+)</name>
        <dbReference type="ChEBI" id="CHEBI:18420"/>
    </ligand>
</feature>
<dbReference type="InterPro" id="IPR027417">
    <property type="entry name" value="P-loop_NTPase"/>
</dbReference>
<evidence type="ECO:0000256" key="5">
    <source>
        <dbReference type="ARBA" id="ARBA00022679"/>
    </source>
</evidence>
<evidence type="ECO:0000256" key="11">
    <source>
        <dbReference type="HAMAP-Rule" id="MF_00109"/>
    </source>
</evidence>
<feature type="binding site" evidence="11">
    <location>
        <position position="48"/>
    </location>
    <ligand>
        <name>substrate</name>
    </ligand>
</feature>
<evidence type="ECO:0000256" key="7">
    <source>
        <dbReference type="ARBA" id="ARBA00022777"/>
    </source>
</evidence>
<comment type="similarity">
    <text evidence="2 11">Belongs to the shikimate kinase family.</text>
</comment>
<keyword evidence="13" id="KW-1185">Reference proteome</keyword>
<dbReference type="InterPro" id="IPR000623">
    <property type="entry name" value="Shikimate_kinase/TSH1"/>
</dbReference>
<keyword evidence="5 11" id="KW-0808">Transferase</keyword>
<comment type="caution">
    <text evidence="11">Lacks conserved residue(s) required for the propagation of feature annotation.</text>
</comment>
<evidence type="ECO:0000256" key="1">
    <source>
        <dbReference type="ARBA" id="ARBA00004842"/>
    </source>
</evidence>
<proteinExistence type="inferred from homology"/>
<keyword evidence="8 11" id="KW-0067">ATP-binding</keyword>
<dbReference type="Gene3D" id="3.40.50.300">
    <property type="entry name" value="P-loop containing nucleotide triphosphate hydrolases"/>
    <property type="match status" value="1"/>
</dbReference>
<evidence type="ECO:0000256" key="8">
    <source>
        <dbReference type="ARBA" id="ARBA00022840"/>
    </source>
</evidence>
<dbReference type="SUPFAM" id="SSF52540">
    <property type="entry name" value="P-loop containing nucleoside triphosphate hydrolases"/>
    <property type="match status" value="1"/>
</dbReference>
<dbReference type="InterPro" id="IPR031322">
    <property type="entry name" value="Shikimate/glucono_kinase"/>
</dbReference>
<dbReference type="CDD" id="cd00464">
    <property type="entry name" value="SK"/>
    <property type="match status" value="1"/>
</dbReference>
<keyword evidence="11" id="KW-0479">Metal-binding</keyword>
<feature type="binding site" evidence="11">
    <location>
        <position position="24"/>
    </location>
    <ligand>
        <name>substrate</name>
    </ligand>
</feature>
<feature type="binding site" evidence="11">
    <location>
        <position position="108"/>
    </location>
    <ligand>
        <name>ATP</name>
        <dbReference type="ChEBI" id="CHEBI:30616"/>
    </ligand>
</feature>
<comment type="catalytic activity">
    <reaction evidence="10 11">
        <text>shikimate + ATP = 3-phosphoshikimate + ADP + H(+)</text>
        <dbReference type="Rhea" id="RHEA:13121"/>
        <dbReference type="ChEBI" id="CHEBI:15378"/>
        <dbReference type="ChEBI" id="CHEBI:30616"/>
        <dbReference type="ChEBI" id="CHEBI:36208"/>
        <dbReference type="ChEBI" id="CHEBI:145989"/>
        <dbReference type="ChEBI" id="CHEBI:456216"/>
        <dbReference type="EC" id="2.7.1.71"/>
    </reaction>
</comment>
<comment type="pathway">
    <text evidence="1 11">Metabolic intermediate biosynthesis; chorismate biosynthesis; chorismate from D-erythrose 4-phosphate and phosphoenolpyruvate: step 5/7.</text>
</comment>
<keyword evidence="7 11" id="KW-0418">Kinase</keyword>
<dbReference type="HAMAP" id="MF_00109">
    <property type="entry name" value="Shikimate_kinase"/>
    <property type="match status" value="1"/>
</dbReference>
<dbReference type="InterPro" id="IPR023000">
    <property type="entry name" value="Shikimate_kinase_CS"/>
</dbReference>
<evidence type="ECO:0000313" key="13">
    <source>
        <dbReference type="Proteomes" id="UP000198284"/>
    </source>
</evidence>
<keyword evidence="11" id="KW-0963">Cytoplasm</keyword>
<feature type="binding site" evidence="11">
    <location>
        <position position="70"/>
    </location>
    <ligand>
        <name>substrate</name>
    </ligand>
</feature>
<dbReference type="PANTHER" id="PTHR21087:SF16">
    <property type="entry name" value="SHIKIMATE KINASE 1, CHLOROPLASTIC"/>
    <property type="match status" value="1"/>
</dbReference>
<dbReference type="GO" id="GO:0000287">
    <property type="term" value="F:magnesium ion binding"/>
    <property type="evidence" value="ECO:0007669"/>
    <property type="project" value="UniProtKB-UniRule"/>
</dbReference>
<evidence type="ECO:0000256" key="10">
    <source>
        <dbReference type="ARBA" id="ARBA00048567"/>
    </source>
</evidence>
<feature type="binding site" evidence="11">
    <location>
        <position position="127"/>
    </location>
    <ligand>
        <name>substrate</name>
    </ligand>
</feature>
<dbReference type="GO" id="GO:0009073">
    <property type="term" value="P:aromatic amino acid family biosynthetic process"/>
    <property type="evidence" value="ECO:0007669"/>
    <property type="project" value="UniProtKB-KW"/>
</dbReference>
<dbReference type="GO" id="GO:0005524">
    <property type="term" value="F:ATP binding"/>
    <property type="evidence" value="ECO:0007669"/>
    <property type="project" value="UniProtKB-UniRule"/>
</dbReference>
<gene>
    <name evidence="11" type="primary">aroK</name>
    <name evidence="12" type="ORF">SAMN06265795_112116</name>
</gene>
<evidence type="ECO:0000256" key="9">
    <source>
        <dbReference type="ARBA" id="ARBA00023141"/>
    </source>
</evidence>
<dbReference type="PROSITE" id="PS01128">
    <property type="entry name" value="SHIKIMATE_KINASE"/>
    <property type="match status" value="1"/>
</dbReference>
<dbReference type="GO" id="GO:0009423">
    <property type="term" value="P:chorismate biosynthetic process"/>
    <property type="evidence" value="ECO:0007669"/>
    <property type="project" value="UniProtKB-UniRule"/>
</dbReference>
<sequence>MGAGKTTVGRALAKKLNKRFIDTDHEIEARTGASIPLIFEIEGEANFRQREADIIQELTAQPDLVLATGGGAVLRPENRACLKERGTVIYLRASISSILQRTSHDKNRPLLQTADPRGKLEQLAREREPLYREVADFVIETGRPNVQSLVNMIVAQLSQFELAQSAASPSSSKPHDISSNQ</sequence>
<comment type="subcellular location">
    <subcellularLocation>
        <location evidence="11">Cytoplasm</location>
    </subcellularLocation>
</comment>
<dbReference type="PANTHER" id="PTHR21087">
    <property type="entry name" value="SHIKIMATE KINASE"/>
    <property type="match status" value="1"/>
</dbReference>
<dbReference type="Pfam" id="PF01202">
    <property type="entry name" value="SKI"/>
    <property type="match status" value="1"/>
</dbReference>
<accession>A0A239JFL6</accession>
<organism evidence="12 13">
    <name type="scientific">Noviherbaspirillum humi</name>
    <dbReference type="NCBI Taxonomy" id="1688639"/>
    <lineage>
        <taxon>Bacteria</taxon>
        <taxon>Pseudomonadati</taxon>
        <taxon>Pseudomonadota</taxon>
        <taxon>Betaproteobacteria</taxon>
        <taxon>Burkholderiales</taxon>
        <taxon>Oxalobacteraceae</taxon>
        <taxon>Noviherbaspirillum</taxon>
    </lineage>
</organism>
<keyword evidence="11" id="KW-0460">Magnesium</keyword>
<evidence type="ECO:0000256" key="4">
    <source>
        <dbReference type="ARBA" id="ARBA00022605"/>
    </source>
</evidence>
<dbReference type="PRINTS" id="PR01100">
    <property type="entry name" value="SHIKIMTKNASE"/>
</dbReference>
<evidence type="ECO:0000313" key="12">
    <source>
        <dbReference type="EMBL" id="SNT04599.1"/>
    </source>
</evidence>
<dbReference type="GO" id="GO:0008652">
    <property type="term" value="P:amino acid biosynthetic process"/>
    <property type="evidence" value="ECO:0007669"/>
    <property type="project" value="UniProtKB-KW"/>
</dbReference>
<keyword evidence="9 11" id="KW-0057">Aromatic amino acid biosynthesis</keyword>
<keyword evidence="4 11" id="KW-0028">Amino-acid biosynthesis</keyword>
<dbReference type="GO" id="GO:0005829">
    <property type="term" value="C:cytosol"/>
    <property type="evidence" value="ECO:0007669"/>
    <property type="project" value="TreeGrafter"/>
</dbReference>
<comment type="subunit">
    <text evidence="11">Monomer.</text>
</comment>
<dbReference type="GO" id="GO:0004765">
    <property type="term" value="F:shikimate kinase activity"/>
    <property type="evidence" value="ECO:0007669"/>
    <property type="project" value="UniProtKB-UniRule"/>
</dbReference>
<dbReference type="UniPathway" id="UPA00053">
    <property type="reaction ID" value="UER00088"/>
</dbReference>
<evidence type="ECO:0000256" key="3">
    <source>
        <dbReference type="ARBA" id="ARBA00012154"/>
    </source>
</evidence>
<dbReference type="EC" id="2.7.1.71" evidence="3 11"/>
<comment type="function">
    <text evidence="11">Catalyzes the specific phosphorylation of the 3-hydroxyl group of shikimic acid using ATP as a cosubstrate.</text>
</comment>
<keyword evidence="6 11" id="KW-0547">Nucleotide-binding</keyword>